<evidence type="ECO:0000256" key="1">
    <source>
        <dbReference type="ARBA" id="ARBA00005562"/>
    </source>
</evidence>
<feature type="domain" description="ETS" evidence="4">
    <location>
        <begin position="1"/>
        <end position="32"/>
    </location>
</feature>
<dbReference type="PROSITE" id="PS50061">
    <property type="entry name" value="ETS_DOMAIN_3"/>
    <property type="match status" value="1"/>
</dbReference>
<evidence type="ECO:0000256" key="2">
    <source>
        <dbReference type="ARBA" id="ARBA00023125"/>
    </source>
</evidence>
<dbReference type="PANTHER" id="PTHR11849">
    <property type="entry name" value="ETS"/>
    <property type="match status" value="1"/>
</dbReference>
<protein>
    <submittedName>
        <fullName evidence="5">Ecdysone-induced protein 74EF</fullName>
    </submittedName>
</protein>
<dbReference type="InterPro" id="IPR036388">
    <property type="entry name" value="WH-like_DNA-bd_sf"/>
</dbReference>
<evidence type="ECO:0000313" key="6">
    <source>
        <dbReference type="Proteomes" id="UP000054359"/>
    </source>
</evidence>
<sequence length="34" mass="4152">MTYDTMSRALRYYYQRGIIAKVDGQRLMYQFLKA</sequence>
<proteinExistence type="inferred from homology"/>
<name>A0A087T0B8_STEMI</name>
<feature type="non-terminal residue" evidence="5">
    <location>
        <position position="34"/>
    </location>
</feature>
<dbReference type="GO" id="GO:0043565">
    <property type="term" value="F:sequence-specific DNA binding"/>
    <property type="evidence" value="ECO:0007669"/>
    <property type="project" value="InterPro"/>
</dbReference>
<keyword evidence="6" id="KW-1185">Reference proteome</keyword>
<keyword evidence="2 3" id="KW-0238">DNA-binding</keyword>
<keyword evidence="3" id="KW-0539">Nucleus</keyword>
<dbReference type="SUPFAM" id="SSF46785">
    <property type="entry name" value="Winged helix' DNA-binding domain"/>
    <property type="match status" value="1"/>
</dbReference>
<dbReference type="GO" id="GO:0030154">
    <property type="term" value="P:cell differentiation"/>
    <property type="evidence" value="ECO:0007669"/>
    <property type="project" value="TreeGrafter"/>
</dbReference>
<dbReference type="EMBL" id="KK112786">
    <property type="protein sequence ID" value="KFM58557.1"/>
    <property type="molecule type" value="Genomic_DNA"/>
</dbReference>
<evidence type="ECO:0000259" key="4">
    <source>
        <dbReference type="PROSITE" id="PS50061"/>
    </source>
</evidence>
<comment type="subcellular location">
    <subcellularLocation>
        <location evidence="3">Nucleus</location>
    </subcellularLocation>
</comment>
<dbReference type="GO" id="GO:0000981">
    <property type="term" value="F:DNA-binding transcription factor activity, RNA polymerase II-specific"/>
    <property type="evidence" value="ECO:0007669"/>
    <property type="project" value="TreeGrafter"/>
</dbReference>
<dbReference type="InterPro" id="IPR046328">
    <property type="entry name" value="ETS_fam"/>
</dbReference>
<reference evidence="5 6" key="1">
    <citation type="submission" date="2013-11" db="EMBL/GenBank/DDBJ databases">
        <title>Genome sequencing of Stegodyphus mimosarum.</title>
        <authorList>
            <person name="Bechsgaard J."/>
        </authorList>
    </citation>
    <scope>NUCLEOTIDE SEQUENCE [LARGE SCALE GENOMIC DNA]</scope>
</reference>
<dbReference type="PANTHER" id="PTHR11849:SF191">
    <property type="entry name" value="ECDYSONE-INDUCED PROTEIN 74EF ISOFORM B"/>
    <property type="match status" value="1"/>
</dbReference>
<dbReference type="OrthoDB" id="6538130at2759"/>
<comment type="similarity">
    <text evidence="1 3">Belongs to the ETS family.</text>
</comment>
<gene>
    <name evidence="5" type="ORF">X975_22346</name>
</gene>
<accession>A0A087T0B8</accession>
<organism evidence="5 6">
    <name type="scientific">Stegodyphus mimosarum</name>
    <name type="common">African social velvet spider</name>
    <dbReference type="NCBI Taxonomy" id="407821"/>
    <lineage>
        <taxon>Eukaryota</taxon>
        <taxon>Metazoa</taxon>
        <taxon>Ecdysozoa</taxon>
        <taxon>Arthropoda</taxon>
        <taxon>Chelicerata</taxon>
        <taxon>Arachnida</taxon>
        <taxon>Araneae</taxon>
        <taxon>Araneomorphae</taxon>
        <taxon>Entelegynae</taxon>
        <taxon>Eresoidea</taxon>
        <taxon>Eresidae</taxon>
        <taxon>Stegodyphus</taxon>
    </lineage>
</organism>
<dbReference type="AlphaFoldDB" id="A0A087T0B8"/>
<evidence type="ECO:0000313" key="5">
    <source>
        <dbReference type="EMBL" id="KFM58557.1"/>
    </source>
</evidence>
<evidence type="ECO:0000256" key="3">
    <source>
        <dbReference type="RuleBase" id="RU004019"/>
    </source>
</evidence>
<dbReference type="STRING" id="407821.A0A087T0B8"/>
<dbReference type="Gene3D" id="1.10.10.10">
    <property type="entry name" value="Winged helix-like DNA-binding domain superfamily/Winged helix DNA-binding domain"/>
    <property type="match status" value="1"/>
</dbReference>
<dbReference type="GO" id="GO:0005634">
    <property type="term" value="C:nucleus"/>
    <property type="evidence" value="ECO:0007669"/>
    <property type="project" value="UniProtKB-SubCell"/>
</dbReference>
<dbReference type="Proteomes" id="UP000054359">
    <property type="component" value="Unassembled WGS sequence"/>
</dbReference>
<dbReference type="InterPro" id="IPR036390">
    <property type="entry name" value="WH_DNA-bd_sf"/>
</dbReference>
<dbReference type="Pfam" id="PF00178">
    <property type="entry name" value="Ets"/>
    <property type="match status" value="1"/>
</dbReference>
<dbReference type="InterPro" id="IPR000418">
    <property type="entry name" value="Ets_dom"/>
</dbReference>